<protein>
    <submittedName>
        <fullName evidence="1">Uncharacterized protein</fullName>
    </submittedName>
</protein>
<reference evidence="1 2" key="1">
    <citation type="submission" date="2018-02" db="EMBL/GenBank/DDBJ databases">
        <title>Genome sequence of the basidiomycete white-rot fungus Phlebia centrifuga.</title>
        <authorList>
            <person name="Granchi Z."/>
            <person name="Peng M."/>
            <person name="de Vries R.P."/>
            <person name="Hilden K."/>
            <person name="Makela M.R."/>
            <person name="Grigoriev I."/>
            <person name="Riley R."/>
        </authorList>
    </citation>
    <scope>NUCLEOTIDE SEQUENCE [LARGE SCALE GENOMIC DNA]</scope>
    <source>
        <strain evidence="1 2">FBCC195</strain>
    </source>
</reference>
<accession>A0A2R6RIL9</accession>
<feature type="non-terminal residue" evidence="1">
    <location>
        <position position="1"/>
    </location>
</feature>
<dbReference type="EMBL" id="MLYV02000250">
    <property type="protein sequence ID" value="PSS29848.1"/>
    <property type="molecule type" value="Genomic_DNA"/>
</dbReference>
<evidence type="ECO:0000313" key="1">
    <source>
        <dbReference type="EMBL" id="PSS29848.1"/>
    </source>
</evidence>
<sequence>VEIDSQPAGFTYVGGTGYSKTETHTDRLPLFKTQVNLRDQILLSPVVPATSVSQHLIR</sequence>
<proteinExistence type="predicted"/>
<evidence type="ECO:0000313" key="2">
    <source>
        <dbReference type="Proteomes" id="UP000186601"/>
    </source>
</evidence>
<comment type="caution">
    <text evidence="1">The sequence shown here is derived from an EMBL/GenBank/DDBJ whole genome shotgun (WGS) entry which is preliminary data.</text>
</comment>
<gene>
    <name evidence="1" type="ORF">PHLCEN_2v2663</name>
</gene>
<dbReference type="AlphaFoldDB" id="A0A2R6RIL9"/>
<keyword evidence="2" id="KW-1185">Reference proteome</keyword>
<organism evidence="1 2">
    <name type="scientific">Hermanssonia centrifuga</name>
    <dbReference type="NCBI Taxonomy" id="98765"/>
    <lineage>
        <taxon>Eukaryota</taxon>
        <taxon>Fungi</taxon>
        <taxon>Dikarya</taxon>
        <taxon>Basidiomycota</taxon>
        <taxon>Agaricomycotina</taxon>
        <taxon>Agaricomycetes</taxon>
        <taxon>Polyporales</taxon>
        <taxon>Meruliaceae</taxon>
        <taxon>Hermanssonia</taxon>
    </lineage>
</organism>
<dbReference type="Proteomes" id="UP000186601">
    <property type="component" value="Unassembled WGS sequence"/>
</dbReference>
<name>A0A2R6RIL9_9APHY</name>